<feature type="compositionally biased region" description="Basic and acidic residues" evidence="3">
    <location>
        <begin position="16"/>
        <end position="29"/>
    </location>
</feature>
<dbReference type="SUPFAM" id="SSF48264">
    <property type="entry name" value="Cytochrome P450"/>
    <property type="match status" value="1"/>
</dbReference>
<evidence type="ECO:0000313" key="5">
    <source>
        <dbReference type="Proteomes" id="UP000560081"/>
    </source>
</evidence>
<dbReference type="PRINTS" id="PR00359">
    <property type="entry name" value="BP450"/>
</dbReference>
<dbReference type="AlphaFoldDB" id="A0A4Y8X4G3"/>
<dbReference type="Gene3D" id="1.10.630.10">
    <property type="entry name" value="Cytochrome P450"/>
    <property type="match status" value="1"/>
</dbReference>
<dbReference type="PANTHER" id="PTHR46696:SF1">
    <property type="entry name" value="CYTOCHROME P450 YJIB-RELATED"/>
    <property type="match status" value="1"/>
</dbReference>
<reference evidence="4 5" key="1">
    <citation type="submission" date="2020-08" db="EMBL/GenBank/DDBJ databases">
        <title>Sequencing the genomes of 1000 actinobacteria strains.</title>
        <authorList>
            <person name="Klenk H.-P."/>
        </authorList>
    </citation>
    <scope>NUCLEOTIDE SEQUENCE [LARGE SCALE GENOMIC DNA]</scope>
    <source>
        <strain evidence="4 5">DSM 19079</strain>
    </source>
</reference>
<keyword evidence="2" id="KW-0503">Monooxygenase</keyword>
<dbReference type="PRINTS" id="PR00385">
    <property type="entry name" value="P450"/>
</dbReference>
<dbReference type="Proteomes" id="UP000560081">
    <property type="component" value="Unassembled WGS sequence"/>
</dbReference>
<feature type="region of interest" description="Disordered" evidence="3">
    <location>
        <begin position="1"/>
        <end position="29"/>
    </location>
</feature>
<keyword evidence="2" id="KW-0560">Oxidoreductase</keyword>
<accession>A0A4Y8X4G3</accession>
<dbReference type="Pfam" id="PF00067">
    <property type="entry name" value="p450"/>
    <property type="match status" value="1"/>
</dbReference>
<organism evidence="4 5">
    <name type="scientific">Micrococcus flavus</name>
    <dbReference type="NCBI Taxonomy" id="384602"/>
    <lineage>
        <taxon>Bacteria</taxon>
        <taxon>Bacillati</taxon>
        <taxon>Actinomycetota</taxon>
        <taxon>Actinomycetes</taxon>
        <taxon>Micrococcales</taxon>
        <taxon>Micrococcaceae</taxon>
        <taxon>Micrococcus</taxon>
    </lineage>
</organism>
<evidence type="ECO:0000313" key="4">
    <source>
        <dbReference type="EMBL" id="MBB4881840.1"/>
    </source>
</evidence>
<dbReference type="EMBL" id="JACHMC010000001">
    <property type="protein sequence ID" value="MBB4881840.1"/>
    <property type="molecule type" value="Genomic_DNA"/>
</dbReference>
<dbReference type="CDD" id="cd00302">
    <property type="entry name" value="cytochrome_P450"/>
    <property type="match status" value="1"/>
</dbReference>
<protein>
    <submittedName>
        <fullName evidence="4">Cytochrome P450</fullName>
    </submittedName>
</protein>
<name>A0A4Y8X4G3_9MICC</name>
<comment type="caution">
    <text evidence="4">The sequence shown here is derived from an EMBL/GenBank/DDBJ whole genome shotgun (WGS) entry which is preliminary data.</text>
</comment>
<dbReference type="InterPro" id="IPR002397">
    <property type="entry name" value="Cyt_P450_B"/>
</dbReference>
<dbReference type="RefSeq" id="WP_135029393.1">
    <property type="nucleotide sequence ID" value="NZ_BMLA01000003.1"/>
</dbReference>
<dbReference type="OrthoDB" id="54272at2"/>
<sequence>MTGSCPVPHGPASGAGDRRSTRPGEPARPEVELVDGVWHVRSQRLVREVLRSADATRQAGFGVETVRAGLPLTRWPVLYADGEEHRAQRAKIGRYFSPAVVNREYRELMAAEADALVGRLDDGLIHDLSDLALHFSTRVAARVVGLTESDQEGLARRLVAFFDQPDAVLGDPATGWRRLTAFAVALPGALDLLRFHLADVRPAIRTRRTQRRDDVVSHLLDEGYSEIEVLMECVTYGAAGMVTTREFLQMAAWHLLDRPALRERFLAAPGPERQAILLEVLRLEPVVGHLYRRADQEIDLTDDAGTHHRIPAGARLDLAVRPANADPEAVGEGGLCLRPDRELPRGVRPEVMSFGDGAHRCPGNTLALVETELFLERLLAKDVRLVSTPRIEWEEIIAGYAVRDLRLQLA</sequence>
<gene>
    <name evidence="4" type="ORF">BJ976_000191</name>
</gene>
<keyword evidence="5" id="KW-1185">Reference proteome</keyword>
<dbReference type="GO" id="GO:0016705">
    <property type="term" value="F:oxidoreductase activity, acting on paired donors, with incorporation or reduction of molecular oxygen"/>
    <property type="evidence" value="ECO:0007669"/>
    <property type="project" value="InterPro"/>
</dbReference>
<dbReference type="InterPro" id="IPR036396">
    <property type="entry name" value="Cyt_P450_sf"/>
</dbReference>
<dbReference type="GO" id="GO:0020037">
    <property type="term" value="F:heme binding"/>
    <property type="evidence" value="ECO:0007669"/>
    <property type="project" value="InterPro"/>
</dbReference>
<dbReference type="PANTHER" id="PTHR46696">
    <property type="entry name" value="P450, PUTATIVE (EUROFUNG)-RELATED"/>
    <property type="match status" value="1"/>
</dbReference>
<evidence type="ECO:0000256" key="1">
    <source>
        <dbReference type="ARBA" id="ARBA00010617"/>
    </source>
</evidence>
<keyword evidence="2" id="KW-0349">Heme</keyword>
<dbReference type="GO" id="GO:0004497">
    <property type="term" value="F:monooxygenase activity"/>
    <property type="evidence" value="ECO:0007669"/>
    <property type="project" value="UniProtKB-KW"/>
</dbReference>
<keyword evidence="2" id="KW-0479">Metal-binding</keyword>
<comment type="similarity">
    <text evidence="1 2">Belongs to the cytochrome P450 family.</text>
</comment>
<dbReference type="PROSITE" id="PS00086">
    <property type="entry name" value="CYTOCHROME_P450"/>
    <property type="match status" value="1"/>
</dbReference>
<evidence type="ECO:0000256" key="3">
    <source>
        <dbReference type="SAM" id="MobiDB-lite"/>
    </source>
</evidence>
<proteinExistence type="inferred from homology"/>
<dbReference type="GO" id="GO:0005506">
    <property type="term" value="F:iron ion binding"/>
    <property type="evidence" value="ECO:0007669"/>
    <property type="project" value="InterPro"/>
</dbReference>
<dbReference type="InterPro" id="IPR017972">
    <property type="entry name" value="Cyt_P450_CS"/>
</dbReference>
<dbReference type="InterPro" id="IPR001128">
    <property type="entry name" value="Cyt_P450"/>
</dbReference>
<keyword evidence="2" id="KW-0408">Iron</keyword>
<evidence type="ECO:0000256" key="2">
    <source>
        <dbReference type="RuleBase" id="RU000461"/>
    </source>
</evidence>